<reference evidence="2 3" key="1">
    <citation type="submission" date="2020-05" db="EMBL/GenBank/DDBJ databases">
        <authorList>
            <person name="Whitworth D."/>
        </authorList>
    </citation>
    <scope>NUCLEOTIDE SEQUENCE [LARGE SCALE GENOMIC DNA]</scope>
    <source>
        <strain evidence="2 3">AB043B</strain>
    </source>
</reference>
<gene>
    <name evidence="2" type="ORF">HMI49_29615</name>
</gene>
<dbReference type="GO" id="GO:0004767">
    <property type="term" value="F:sphingomyelin phosphodiesterase activity"/>
    <property type="evidence" value="ECO:0007669"/>
    <property type="project" value="InterPro"/>
</dbReference>
<dbReference type="EMBL" id="JABFJV010000220">
    <property type="protein sequence ID" value="NOK37360.1"/>
    <property type="molecule type" value="Genomic_DNA"/>
</dbReference>
<organism evidence="2 3">
    <name type="scientific">Corallococcus exercitus</name>
    <dbReference type="NCBI Taxonomy" id="2316736"/>
    <lineage>
        <taxon>Bacteria</taxon>
        <taxon>Pseudomonadati</taxon>
        <taxon>Myxococcota</taxon>
        <taxon>Myxococcia</taxon>
        <taxon>Myxococcales</taxon>
        <taxon>Cystobacterineae</taxon>
        <taxon>Myxococcaceae</taxon>
        <taxon>Corallococcus</taxon>
    </lineage>
</organism>
<comment type="caution">
    <text evidence="2">The sequence shown here is derived from an EMBL/GenBank/DDBJ whole genome shotgun (WGS) entry which is preliminary data.</text>
</comment>
<dbReference type="Gene3D" id="3.60.10.10">
    <property type="entry name" value="Endonuclease/exonuclease/phosphatase"/>
    <property type="match status" value="1"/>
</dbReference>
<dbReference type="SUPFAM" id="SSF56219">
    <property type="entry name" value="DNase I-like"/>
    <property type="match status" value="1"/>
</dbReference>
<keyword evidence="3" id="KW-1185">Reference proteome</keyword>
<dbReference type="InterPro" id="IPR038772">
    <property type="entry name" value="Sph/SMPD2-like"/>
</dbReference>
<evidence type="ECO:0000313" key="3">
    <source>
        <dbReference type="Proteomes" id="UP000563426"/>
    </source>
</evidence>
<protein>
    <submittedName>
        <fullName evidence="2">Uncharacterized protein</fullName>
    </submittedName>
</protein>
<name>A0A7Y4KP72_9BACT</name>
<feature type="chain" id="PRO_5030586152" evidence="1">
    <location>
        <begin position="21"/>
        <end position="853"/>
    </location>
</feature>
<sequence>MQRVPLLLALASLIPTGALAASSVTKLLPQDAQLHCSPASPCVQPTADGVVVPLEYADGKKFPLQDFVNGGPNGDLFLSVSDNASYTADECNVGKPQNPCHSQSLFIGMRLPRPRNASGNFVGLEGTVNVWLDAKRNETLQQVPGAYVPRGEDRRITLSYSTVKGYQDIVQSKGDFPGGTNGWSPLATPSEAWPTTVKVSSPASDPAHVHIEFEIHLAPGLPAGGASEPLDAMVRKLGLGIEHTPTPTTSAQTVGGGRFPNFLGPSAGGTLTGAWETLEFASPTPIPLSFTMWNVGQMPSVTFWVDDGGSGEIDTVAMRLFNKEVACVSEVWMAHERGELIEKVNFLRSLANMPPMQYVAELNDNVLQPPMFNTGLVLLSSRQILDSGVHHFPFGMCTDEDCLQAKGVLWARIATPAATAPVIVDDHDVPTVAAGTDYAEFVDVFCTHVNAGDNTSGPDTTARENQFSDIKAYVQQVRQGGPLTDPFFPYDVHDSFPQGTWPSGLDRPAFLLGDLNTLGPKGTETDVGFAHYADMVGPGLLDISKRTEFDKANTQFSEQRDLARAVSGPDPMAAGTWLSNVCSDNVVNELNTKKRLDYVLVFPAGDTLDFPTFALLNGSTASVNPQFDPTSGSEDSQGNLVQQQCLSDHAMVDVTVQLARVKEVAKYNPMKKHRIEYAVKQVTDLETASGCCADWFTPRVLMTANGITQVNAFPNILENQTIYPNWLVHTGPGNLIPFPDLAAGFSGTVNMTSSVWEWDAGPNDHYDATPESSAILEADDKDAHFTFFANSGVLRRVKGELLAIDWLTGVQLLGSFMDGYEDGITVETAGQDTATGNNARVRHYFNVKELESP</sequence>
<evidence type="ECO:0000256" key="1">
    <source>
        <dbReference type="SAM" id="SignalP"/>
    </source>
</evidence>
<evidence type="ECO:0000313" key="2">
    <source>
        <dbReference type="EMBL" id="NOK37360.1"/>
    </source>
</evidence>
<dbReference type="InterPro" id="IPR036691">
    <property type="entry name" value="Endo/exonu/phosph_ase_sf"/>
</dbReference>
<dbReference type="Proteomes" id="UP000563426">
    <property type="component" value="Unassembled WGS sequence"/>
</dbReference>
<accession>A0A7Y4KP72</accession>
<proteinExistence type="predicted"/>
<feature type="signal peptide" evidence="1">
    <location>
        <begin position="1"/>
        <end position="20"/>
    </location>
</feature>
<dbReference type="PANTHER" id="PTHR16320:SF23">
    <property type="entry name" value="SPHINGOMYELINASE C 1"/>
    <property type="match status" value="1"/>
</dbReference>
<dbReference type="AlphaFoldDB" id="A0A7Y4KP72"/>
<dbReference type="PANTHER" id="PTHR16320">
    <property type="entry name" value="SPHINGOMYELINASE FAMILY MEMBER"/>
    <property type="match status" value="1"/>
</dbReference>
<dbReference type="RefSeq" id="WP_171437371.1">
    <property type="nucleotide sequence ID" value="NZ_JABFJV010000220.1"/>
</dbReference>
<keyword evidence="1" id="KW-0732">Signal</keyword>